<evidence type="ECO:0000259" key="1">
    <source>
        <dbReference type="Pfam" id="PF05913"/>
    </source>
</evidence>
<dbReference type="InterPro" id="IPR043894">
    <property type="entry name" value="MupG_C"/>
</dbReference>
<name>A0ABW3NDS0_9BACI</name>
<dbReference type="InterPro" id="IPR029000">
    <property type="entry name" value="Cyclophilin-like_dom_sf"/>
</dbReference>
<reference evidence="4" key="1">
    <citation type="journal article" date="2019" name="Int. J. Syst. Evol. Microbiol.">
        <title>The Global Catalogue of Microorganisms (GCM) 10K type strain sequencing project: providing services to taxonomists for standard genome sequencing and annotation.</title>
        <authorList>
            <consortium name="The Broad Institute Genomics Platform"/>
            <consortium name="The Broad Institute Genome Sequencing Center for Infectious Disease"/>
            <person name="Wu L."/>
            <person name="Ma J."/>
        </authorList>
    </citation>
    <scope>NUCLEOTIDE SEQUENCE [LARGE SCALE GENOMIC DNA]</scope>
    <source>
        <strain evidence="4">CCUG 56608</strain>
    </source>
</reference>
<dbReference type="PANTHER" id="PTHR38435:SF2">
    <property type="entry name" value="DUF871 DOMAIN-CONTAINING PROTEIN"/>
    <property type="match status" value="1"/>
</dbReference>
<evidence type="ECO:0000313" key="4">
    <source>
        <dbReference type="Proteomes" id="UP001597041"/>
    </source>
</evidence>
<dbReference type="RefSeq" id="WP_379591415.1">
    <property type="nucleotide sequence ID" value="NZ_JBHTKK010000006.1"/>
</dbReference>
<dbReference type="SUPFAM" id="SSF51445">
    <property type="entry name" value="(Trans)glycosidases"/>
    <property type="match status" value="1"/>
</dbReference>
<dbReference type="Gene3D" id="3.20.20.70">
    <property type="entry name" value="Aldolase class I"/>
    <property type="match status" value="1"/>
</dbReference>
<accession>A0ABW3NDS0</accession>
<dbReference type="InterPro" id="IPR013785">
    <property type="entry name" value="Aldolase_TIM"/>
</dbReference>
<comment type="caution">
    <text evidence="3">The sequence shown here is derived from an EMBL/GenBank/DDBJ whole genome shotgun (WGS) entry which is preliminary data.</text>
</comment>
<dbReference type="Pfam" id="PF05913">
    <property type="entry name" value="MupG_C"/>
    <property type="match status" value="1"/>
</dbReference>
<dbReference type="SUPFAM" id="SSF50891">
    <property type="entry name" value="Cyclophilin-like"/>
    <property type="match status" value="1"/>
</dbReference>
<sequence length="356" mass="39945">MLGISIYLGSTPIEKQLPYIRKMKESGFDSIFTSLHIPEDDQTIYKEQLQALGKAAKDLEMELMADISPDSLQTLGVSWENADQLLDWGLSGLRMDYGVDEQTMIDVSHKMRIALNASTLSVHSLNRMKEKGLHMEAVEAWHNYYPRPETGLEIMDFIEKNITLKAAGLTVMAFIPGDKNLRGPLYETLPTLEQHRNSPPFTAFIEMEKLAGLDKVVVGDIEISDAALEQFQVYKQGEILIRAVPDKSADPDMMGNTAGVWTNRADNARDCVRAVESRGYASFGAAVIPPCNSIERIAGSITVDNEKYMRYQGEVQITLKNLPADERVNVLGQVITDDLPLLHWIKGNQKFRVKWL</sequence>
<organism evidence="3 4">
    <name type="scientific">Oceanobacillus locisalsi</name>
    <dbReference type="NCBI Taxonomy" id="546107"/>
    <lineage>
        <taxon>Bacteria</taxon>
        <taxon>Bacillati</taxon>
        <taxon>Bacillota</taxon>
        <taxon>Bacilli</taxon>
        <taxon>Bacillales</taxon>
        <taxon>Bacillaceae</taxon>
        <taxon>Oceanobacillus</taxon>
    </lineage>
</organism>
<evidence type="ECO:0000259" key="2">
    <source>
        <dbReference type="Pfam" id="PF19200"/>
    </source>
</evidence>
<dbReference type="EMBL" id="JBHTKK010000006">
    <property type="protein sequence ID" value="MFD1065823.1"/>
    <property type="molecule type" value="Genomic_DNA"/>
</dbReference>
<evidence type="ECO:0000313" key="3">
    <source>
        <dbReference type="EMBL" id="MFD1065823.1"/>
    </source>
</evidence>
<dbReference type="InterPro" id="IPR017853">
    <property type="entry name" value="GH"/>
</dbReference>
<proteinExistence type="predicted"/>
<dbReference type="InterPro" id="IPR008589">
    <property type="entry name" value="MupG"/>
</dbReference>
<gene>
    <name evidence="3" type="ORF">ACFQ19_07280</name>
</gene>
<dbReference type="Proteomes" id="UP001597041">
    <property type="component" value="Unassembled WGS sequence"/>
</dbReference>
<dbReference type="PANTHER" id="PTHR38435">
    <property type="match status" value="1"/>
</dbReference>
<feature type="domain" description="6-phospho-N-acetylmuramidase N-terminal" evidence="2">
    <location>
        <begin position="2"/>
        <end position="232"/>
    </location>
</feature>
<feature type="domain" description="6-phospho-N-acetylmuramidase C-terminal" evidence="1">
    <location>
        <begin position="258"/>
        <end position="353"/>
    </location>
</feature>
<dbReference type="Gene3D" id="2.40.100.10">
    <property type="entry name" value="Cyclophilin-like"/>
    <property type="match status" value="1"/>
</dbReference>
<keyword evidence="4" id="KW-1185">Reference proteome</keyword>
<dbReference type="Pfam" id="PF19200">
    <property type="entry name" value="MupG_N"/>
    <property type="match status" value="1"/>
</dbReference>
<dbReference type="InterPro" id="IPR043797">
    <property type="entry name" value="MupG_N"/>
</dbReference>
<protein>
    <submittedName>
        <fullName evidence="3">DUF871 domain-containing protein</fullName>
    </submittedName>
</protein>